<accession>A0A4Z2EQC0</accession>
<evidence type="ECO:0000313" key="2">
    <source>
        <dbReference type="EMBL" id="TNN30512.1"/>
    </source>
</evidence>
<dbReference type="Proteomes" id="UP000314294">
    <property type="component" value="Unassembled WGS sequence"/>
</dbReference>
<organism evidence="2 3">
    <name type="scientific">Liparis tanakae</name>
    <name type="common">Tanaka's snailfish</name>
    <dbReference type="NCBI Taxonomy" id="230148"/>
    <lineage>
        <taxon>Eukaryota</taxon>
        <taxon>Metazoa</taxon>
        <taxon>Chordata</taxon>
        <taxon>Craniata</taxon>
        <taxon>Vertebrata</taxon>
        <taxon>Euteleostomi</taxon>
        <taxon>Actinopterygii</taxon>
        <taxon>Neopterygii</taxon>
        <taxon>Teleostei</taxon>
        <taxon>Neoteleostei</taxon>
        <taxon>Acanthomorphata</taxon>
        <taxon>Eupercaria</taxon>
        <taxon>Perciformes</taxon>
        <taxon>Cottioidei</taxon>
        <taxon>Cottales</taxon>
        <taxon>Liparidae</taxon>
        <taxon>Liparis</taxon>
    </lineage>
</organism>
<feature type="compositionally biased region" description="Polar residues" evidence="1">
    <location>
        <begin position="75"/>
        <end position="88"/>
    </location>
</feature>
<gene>
    <name evidence="2" type="ORF">EYF80_059336</name>
</gene>
<keyword evidence="3" id="KW-1185">Reference proteome</keyword>
<feature type="compositionally biased region" description="Basic and acidic residues" evidence="1">
    <location>
        <begin position="120"/>
        <end position="140"/>
    </location>
</feature>
<feature type="compositionally biased region" description="Basic and acidic residues" evidence="1">
    <location>
        <begin position="55"/>
        <end position="66"/>
    </location>
</feature>
<feature type="region of interest" description="Disordered" evidence="1">
    <location>
        <begin position="55"/>
        <end position="148"/>
    </location>
</feature>
<dbReference type="AlphaFoldDB" id="A0A4Z2EQC0"/>
<evidence type="ECO:0000256" key="1">
    <source>
        <dbReference type="SAM" id="MobiDB-lite"/>
    </source>
</evidence>
<protein>
    <submittedName>
        <fullName evidence="2">Uncharacterized protein</fullName>
    </submittedName>
</protein>
<name>A0A4Z2EQC0_9TELE</name>
<proteinExistence type="predicted"/>
<dbReference type="EMBL" id="SRLO01004407">
    <property type="protein sequence ID" value="TNN30512.1"/>
    <property type="molecule type" value="Genomic_DNA"/>
</dbReference>
<comment type="caution">
    <text evidence="2">The sequence shown here is derived from an EMBL/GenBank/DDBJ whole genome shotgun (WGS) entry which is preliminary data.</text>
</comment>
<sequence>MRNKEGVSGAAWRKASQNATCRRFARLTQVDVEGAPLLGAGVEVAALHVEIARADRLGAKPVEQRHLGPRRNAHCGNTGNTRSGQHRPTASLRRHDGARRKQASDALKPSDTASTVVTVKRLEGRCAAESAPREELHDVETLQQKSSG</sequence>
<reference evidence="2 3" key="1">
    <citation type="submission" date="2019-03" db="EMBL/GenBank/DDBJ databases">
        <title>First draft genome of Liparis tanakae, snailfish: a comprehensive survey of snailfish specific genes.</title>
        <authorList>
            <person name="Kim W."/>
            <person name="Song I."/>
            <person name="Jeong J.-H."/>
            <person name="Kim D."/>
            <person name="Kim S."/>
            <person name="Ryu S."/>
            <person name="Song J.Y."/>
            <person name="Lee S.K."/>
        </authorList>
    </citation>
    <scope>NUCLEOTIDE SEQUENCE [LARGE SCALE GENOMIC DNA]</scope>
    <source>
        <tissue evidence="2">Muscle</tissue>
    </source>
</reference>
<evidence type="ECO:0000313" key="3">
    <source>
        <dbReference type="Proteomes" id="UP000314294"/>
    </source>
</evidence>